<sequence>MTPVFWLLVLGFALRWSAFWGCHLSGTTNRLKNPSDALAELIKTLKTESLLRDVRRGVQEKPVNGERELGEASLKIHEMPVCIYFLNGLKNLMTPVSDHARQLRM</sequence>
<evidence type="ECO:0000313" key="2">
    <source>
        <dbReference type="EMBL" id="GIY32831.1"/>
    </source>
</evidence>
<gene>
    <name evidence="2" type="ORF">CEXT_248551</name>
</gene>
<organism evidence="2 3">
    <name type="scientific">Caerostris extrusa</name>
    <name type="common">Bark spider</name>
    <name type="synonym">Caerostris bankana</name>
    <dbReference type="NCBI Taxonomy" id="172846"/>
    <lineage>
        <taxon>Eukaryota</taxon>
        <taxon>Metazoa</taxon>
        <taxon>Ecdysozoa</taxon>
        <taxon>Arthropoda</taxon>
        <taxon>Chelicerata</taxon>
        <taxon>Arachnida</taxon>
        <taxon>Araneae</taxon>
        <taxon>Araneomorphae</taxon>
        <taxon>Entelegynae</taxon>
        <taxon>Araneoidea</taxon>
        <taxon>Araneidae</taxon>
        <taxon>Caerostris</taxon>
    </lineage>
</organism>
<accession>A0AAV4SJ24</accession>
<name>A0AAV4SJ24_CAEEX</name>
<keyword evidence="3" id="KW-1185">Reference proteome</keyword>
<keyword evidence="1" id="KW-0732">Signal</keyword>
<evidence type="ECO:0000313" key="3">
    <source>
        <dbReference type="Proteomes" id="UP001054945"/>
    </source>
</evidence>
<reference evidence="2 3" key="1">
    <citation type="submission" date="2021-06" db="EMBL/GenBank/DDBJ databases">
        <title>Caerostris extrusa draft genome.</title>
        <authorList>
            <person name="Kono N."/>
            <person name="Arakawa K."/>
        </authorList>
    </citation>
    <scope>NUCLEOTIDE SEQUENCE [LARGE SCALE GENOMIC DNA]</scope>
</reference>
<protein>
    <submittedName>
        <fullName evidence="2">Uncharacterized protein</fullName>
    </submittedName>
</protein>
<feature type="signal peptide" evidence="1">
    <location>
        <begin position="1"/>
        <end position="21"/>
    </location>
</feature>
<evidence type="ECO:0000256" key="1">
    <source>
        <dbReference type="SAM" id="SignalP"/>
    </source>
</evidence>
<comment type="caution">
    <text evidence="2">The sequence shown here is derived from an EMBL/GenBank/DDBJ whole genome shotgun (WGS) entry which is preliminary data.</text>
</comment>
<dbReference type="AlphaFoldDB" id="A0AAV4SJ24"/>
<proteinExistence type="predicted"/>
<dbReference type="Proteomes" id="UP001054945">
    <property type="component" value="Unassembled WGS sequence"/>
</dbReference>
<dbReference type="EMBL" id="BPLR01009554">
    <property type="protein sequence ID" value="GIY32831.1"/>
    <property type="molecule type" value="Genomic_DNA"/>
</dbReference>
<feature type="chain" id="PRO_5043315860" evidence="1">
    <location>
        <begin position="22"/>
        <end position="105"/>
    </location>
</feature>